<keyword evidence="2 7" id="KW-0813">Transport</keyword>
<dbReference type="SMART" id="SM00965">
    <property type="entry name" value="STN"/>
    <property type="match status" value="1"/>
</dbReference>
<sequence>MICIILIILSCFSCSFALELKDFFYRADNFEIKLTFKFDNPVTWKEVSPDPYRIALDIEGVANALSFSERPMNIGPLRNIMIRSSEPGIRIWCELSQPAQFEVFDESNGRLLTILLKGPFSNSQPKENMFSFDFRDASVRDVLMALAKSAGVNIVVDDSVEGTISLAFEGLSFDQALGYILKVRGLEQVKLGNNIIIGKKETLEENFDLLTSRRFTLKYTDPDTAASVLSMYISEPNRISKDPVTRSLLVRGREEELTKAEEVLKTIDVALETKIFPLNNNLYEGKDQLDRIVQLIKIIVPDENRISLNYTLNENIAMSEEKIRVPVGNPYIVVQGTQEELEAVGELISNIDRKLPQIMIEAKIVEINRNKTKDLGVSWFVGDQEGQISFGEMSLGGTMERQDLVSIRIQALEKKNLGRLVGNPRILTLSGKTAVISVGEKVPYRNIVMDSEGNKSFPIQWLDVGVKMGVTPEVTQDGFIILHVFPKVSTFVEREYVLEGLTFKDPQPSEKSADTTARLRAGETLVIGGLIKSSDIETVTKIPLLGDIPIIGELFTLRNKTHEETELIIFLTPSLVAY</sequence>
<dbReference type="InterPro" id="IPR005644">
    <property type="entry name" value="NolW-like"/>
</dbReference>
<evidence type="ECO:0000256" key="7">
    <source>
        <dbReference type="RuleBase" id="RU004004"/>
    </source>
</evidence>
<name>A0A1V5T2K7_9BACT</name>
<evidence type="ECO:0000313" key="9">
    <source>
        <dbReference type="EMBL" id="OQA60938.1"/>
    </source>
</evidence>
<feature type="domain" description="Secretin/TonB short N-terminal" evidence="8">
    <location>
        <begin position="152"/>
        <end position="200"/>
    </location>
</feature>
<dbReference type="Gene3D" id="3.30.1370.130">
    <property type="match status" value="1"/>
</dbReference>
<keyword evidence="3" id="KW-0732">Signal</keyword>
<keyword evidence="4" id="KW-0472">Membrane</keyword>
<dbReference type="Pfam" id="PF00263">
    <property type="entry name" value="Secretin"/>
    <property type="match status" value="1"/>
</dbReference>
<dbReference type="InterPro" id="IPR004845">
    <property type="entry name" value="T2SS_GspD_CS"/>
</dbReference>
<accession>A0A1V5T2K7</accession>
<dbReference type="Proteomes" id="UP000485569">
    <property type="component" value="Unassembled WGS sequence"/>
</dbReference>
<dbReference type="Pfam" id="PF03958">
    <property type="entry name" value="Secretin_N"/>
    <property type="match status" value="1"/>
</dbReference>
<dbReference type="PROSITE" id="PS00875">
    <property type="entry name" value="T2SP_D"/>
    <property type="match status" value="1"/>
</dbReference>
<protein>
    <submittedName>
        <fullName evidence="9">Putative type II secretion system protein D</fullName>
    </submittedName>
</protein>
<proteinExistence type="inferred from homology"/>
<dbReference type="Gene3D" id="3.30.1370.120">
    <property type="match status" value="1"/>
</dbReference>
<dbReference type="GO" id="GO:0009306">
    <property type="term" value="P:protein secretion"/>
    <property type="evidence" value="ECO:0007669"/>
    <property type="project" value="InterPro"/>
</dbReference>
<evidence type="ECO:0000256" key="6">
    <source>
        <dbReference type="RuleBase" id="RU004003"/>
    </source>
</evidence>
<dbReference type="GO" id="GO:0015627">
    <property type="term" value="C:type II protein secretion system complex"/>
    <property type="evidence" value="ECO:0007669"/>
    <property type="project" value="TreeGrafter"/>
</dbReference>
<evidence type="ECO:0000256" key="4">
    <source>
        <dbReference type="ARBA" id="ARBA00023136"/>
    </source>
</evidence>
<organism evidence="9">
    <name type="scientific">Candidatus Atribacter allofermentans</name>
    <dbReference type="NCBI Taxonomy" id="1852833"/>
    <lineage>
        <taxon>Bacteria</taxon>
        <taxon>Pseudomonadati</taxon>
        <taxon>Atribacterota</taxon>
        <taxon>Atribacteria</taxon>
        <taxon>Atribacterales</taxon>
        <taxon>Atribacteraceae</taxon>
        <taxon>Atribacter</taxon>
    </lineage>
</organism>
<evidence type="ECO:0000259" key="8">
    <source>
        <dbReference type="SMART" id="SM00965"/>
    </source>
</evidence>
<dbReference type="PANTHER" id="PTHR30332">
    <property type="entry name" value="PROBABLE GENERAL SECRETION PATHWAY PROTEIN D"/>
    <property type="match status" value="1"/>
</dbReference>
<dbReference type="AlphaFoldDB" id="A0A1V5T2K7"/>
<evidence type="ECO:0000256" key="1">
    <source>
        <dbReference type="ARBA" id="ARBA00004370"/>
    </source>
</evidence>
<dbReference type="InterPro" id="IPR004846">
    <property type="entry name" value="T2SS/T3SS_dom"/>
</dbReference>
<dbReference type="EMBL" id="MWBQ01000026">
    <property type="protein sequence ID" value="OQA60938.1"/>
    <property type="molecule type" value="Genomic_DNA"/>
</dbReference>
<dbReference type="InterPro" id="IPR011662">
    <property type="entry name" value="Secretin/TonB_short_N"/>
</dbReference>
<gene>
    <name evidence="9" type="primary">gspD</name>
    <name evidence="9" type="ORF">BWY41_00435</name>
</gene>
<comment type="subcellular location">
    <subcellularLocation>
        <location evidence="7">Cell outer membrane</location>
    </subcellularLocation>
    <subcellularLocation>
        <location evidence="1">Membrane</location>
    </subcellularLocation>
</comment>
<dbReference type="InterPro" id="IPR050810">
    <property type="entry name" value="Bact_Secretion_Sys_Channel"/>
</dbReference>
<dbReference type="PRINTS" id="PR01032">
    <property type="entry name" value="PHAGEIV"/>
</dbReference>
<keyword evidence="5" id="KW-0998">Cell outer membrane</keyword>
<reference evidence="9" key="1">
    <citation type="submission" date="2017-02" db="EMBL/GenBank/DDBJ databases">
        <title>Delving into the versatile metabolic prowess of the omnipresent phylum Bacteroidetes.</title>
        <authorList>
            <person name="Nobu M.K."/>
            <person name="Mei R."/>
            <person name="Narihiro T."/>
            <person name="Kuroda K."/>
            <person name="Liu W.-T."/>
        </authorList>
    </citation>
    <scope>NUCLEOTIDE SEQUENCE</scope>
    <source>
        <strain evidence="9">ADurb.Bin276</strain>
    </source>
</reference>
<dbReference type="PRINTS" id="PR00811">
    <property type="entry name" value="BCTERIALGSPD"/>
</dbReference>
<evidence type="ECO:0000256" key="2">
    <source>
        <dbReference type="ARBA" id="ARBA00022448"/>
    </source>
</evidence>
<dbReference type="InterPro" id="IPR038591">
    <property type="entry name" value="NolW-like_sf"/>
</dbReference>
<evidence type="ECO:0000256" key="3">
    <source>
        <dbReference type="ARBA" id="ARBA00022729"/>
    </source>
</evidence>
<dbReference type="InterPro" id="IPR001775">
    <property type="entry name" value="GspD/PilQ"/>
</dbReference>
<comment type="caution">
    <text evidence="9">The sequence shown here is derived from an EMBL/GenBank/DDBJ whole genome shotgun (WGS) entry which is preliminary data.</text>
</comment>
<comment type="similarity">
    <text evidence="6">Belongs to the bacterial secretin family.</text>
</comment>
<evidence type="ECO:0000256" key="5">
    <source>
        <dbReference type="ARBA" id="ARBA00023237"/>
    </source>
</evidence>
<dbReference type="GO" id="GO:0009279">
    <property type="term" value="C:cell outer membrane"/>
    <property type="evidence" value="ECO:0007669"/>
    <property type="project" value="UniProtKB-SubCell"/>
</dbReference>
<dbReference type="PANTHER" id="PTHR30332:SF17">
    <property type="entry name" value="TYPE IV PILIATION SYSTEM PROTEIN DR_0774-RELATED"/>
    <property type="match status" value="1"/>
</dbReference>